<dbReference type="Pfam" id="PF00856">
    <property type="entry name" value="SET"/>
    <property type="match status" value="1"/>
</dbReference>
<dbReference type="EMBL" id="JAGRRH010000016">
    <property type="protein sequence ID" value="KAG7354551.1"/>
    <property type="molecule type" value="Genomic_DNA"/>
</dbReference>
<gene>
    <name evidence="2" type="ORF">IV203_003907</name>
</gene>
<dbReference type="GO" id="GO:0008168">
    <property type="term" value="F:methyltransferase activity"/>
    <property type="evidence" value="ECO:0007669"/>
    <property type="project" value="UniProtKB-KW"/>
</dbReference>
<organism evidence="2 3">
    <name type="scientific">Nitzschia inconspicua</name>
    <dbReference type="NCBI Taxonomy" id="303405"/>
    <lineage>
        <taxon>Eukaryota</taxon>
        <taxon>Sar</taxon>
        <taxon>Stramenopiles</taxon>
        <taxon>Ochrophyta</taxon>
        <taxon>Bacillariophyta</taxon>
        <taxon>Bacillariophyceae</taxon>
        <taxon>Bacillariophycidae</taxon>
        <taxon>Bacillariales</taxon>
        <taxon>Bacillariaceae</taxon>
        <taxon>Nitzschia</taxon>
    </lineage>
</organism>
<comment type="caution">
    <text evidence="2">The sequence shown here is derived from an EMBL/GenBank/DDBJ whole genome shotgun (WGS) entry which is preliminary data.</text>
</comment>
<reference evidence="2" key="2">
    <citation type="submission" date="2021-04" db="EMBL/GenBank/DDBJ databases">
        <authorList>
            <person name="Podell S."/>
        </authorList>
    </citation>
    <scope>NUCLEOTIDE SEQUENCE</scope>
    <source>
        <strain evidence="2">Hildebrandi</strain>
    </source>
</reference>
<reference evidence="2" key="1">
    <citation type="journal article" date="2021" name="Sci. Rep.">
        <title>Diploid genomic architecture of Nitzschia inconspicua, an elite biomass production diatom.</title>
        <authorList>
            <person name="Oliver A."/>
            <person name="Podell S."/>
            <person name="Pinowska A."/>
            <person name="Traller J.C."/>
            <person name="Smith S.R."/>
            <person name="McClure R."/>
            <person name="Beliaev A."/>
            <person name="Bohutskyi P."/>
            <person name="Hill E.A."/>
            <person name="Rabines A."/>
            <person name="Zheng H."/>
            <person name="Allen L.Z."/>
            <person name="Kuo A."/>
            <person name="Grigoriev I.V."/>
            <person name="Allen A.E."/>
            <person name="Hazlebeck D."/>
            <person name="Allen E.E."/>
        </authorList>
    </citation>
    <scope>NUCLEOTIDE SEQUENCE</scope>
    <source>
        <strain evidence="2">Hildebrandi</strain>
    </source>
</reference>
<evidence type="ECO:0000313" key="3">
    <source>
        <dbReference type="Proteomes" id="UP000693970"/>
    </source>
</evidence>
<dbReference type="InterPro" id="IPR001214">
    <property type="entry name" value="SET_dom"/>
</dbReference>
<sequence length="613" mass="70430">MGKKWSPYFKHQLGWMNGPMNRTQFPLRDAYDTPDSLQFVREINTPPFHRRIPMNPSWIGHNQTTINEEYKTCTSEDEAICDITGASYSSQSSNPQLSPRKQFHEMLVHPLLLNLDPEPESVALVMWNYHNQRTQGYTTLRIEMFSLMNEISKYKSVNKVFIVVEDSHSTRSCHAAIAQNRLRHNVFFHCIHVVDFERQTITVDTVILPNWPQNKDELDSELEFWHNRLSPHGALVALLGATYPLQYIMEQREIVNERWHRIEQLNKTFARIIDYDIPAFFYHTSNRHQLISSSHPKFSQTPSMFPVNIAVAFKSLDGVAHWRKNEAHYNLALRNRLTMNGIDDLLVFDGASMLTIQNPPSHSAWFFCEGYGSDSDCDFHGYDPEFPNIPMTDLYVGKSNAGEHAGRGVFANVDIPAFSNIGLETTTQSIHFEWMTTELHRNMMEETPEYAVGKAQIVHVYAEAYGYASSPFGKQQETVMSHFLTFVNHGCNGTSNLGERDVDPSLHTEWSVEIQYGIPEDLITKLTVPYNPSADRDVVRHSTNCVAARDIQKGEELYDNYMNFGGDEYFEEMVLSLRDECSGTLGLVEQYQSQSKLAEMNRENEGLSHRLQC</sequence>
<dbReference type="Proteomes" id="UP000693970">
    <property type="component" value="Unassembled WGS sequence"/>
</dbReference>
<evidence type="ECO:0000259" key="1">
    <source>
        <dbReference type="PROSITE" id="PS50280"/>
    </source>
</evidence>
<name>A0A9K3PPM8_9STRA</name>
<dbReference type="GO" id="GO:0032259">
    <property type="term" value="P:methylation"/>
    <property type="evidence" value="ECO:0007669"/>
    <property type="project" value="UniProtKB-KW"/>
</dbReference>
<dbReference type="PROSITE" id="PS50280">
    <property type="entry name" value="SET"/>
    <property type="match status" value="1"/>
</dbReference>
<dbReference type="OrthoDB" id="55921at2759"/>
<accession>A0A9K3PPM8</accession>
<keyword evidence="2" id="KW-0808">Transferase</keyword>
<dbReference type="AlphaFoldDB" id="A0A9K3PPM8"/>
<evidence type="ECO:0000313" key="2">
    <source>
        <dbReference type="EMBL" id="KAG7354551.1"/>
    </source>
</evidence>
<proteinExistence type="predicted"/>
<keyword evidence="3" id="KW-1185">Reference proteome</keyword>
<keyword evidence="2" id="KW-0489">Methyltransferase</keyword>
<feature type="domain" description="SET" evidence="1">
    <location>
        <begin position="392"/>
        <end position="562"/>
    </location>
</feature>
<protein>
    <submittedName>
        <fullName evidence="2">SET methyltransferase domain containing protein</fullName>
    </submittedName>
</protein>